<protein>
    <submittedName>
        <fullName evidence="3">Uncharacterized protein</fullName>
    </submittedName>
</protein>
<name>A0A9E7L3J6_9LILI</name>
<gene>
    <name evidence="3" type="ORF">MUK42_16420</name>
</gene>
<keyword evidence="2" id="KW-0732">Signal</keyword>
<keyword evidence="4" id="KW-1185">Reference proteome</keyword>
<evidence type="ECO:0000313" key="4">
    <source>
        <dbReference type="Proteomes" id="UP001055439"/>
    </source>
</evidence>
<evidence type="ECO:0000256" key="2">
    <source>
        <dbReference type="SAM" id="SignalP"/>
    </source>
</evidence>
<dbReference type="EMBL" id="CP097510">
    <property type="protein sequence ID" value="URE39246.1"/>
    <property type="molecule type" value="Genomic_DNA"/>
</dbReference>
<sequence>MRAAMVVCTSVLFLVVTWLARHRDEACSVPRTPLAGRYLDESFELHPFSRKEKLKRKLDGLASMLRGLRRIQMVYNPGLGFGWKHQMSFPLQNKDATNGYRRTCRGDSSAATTCGVSSHKLLEGESREGEQPRSSIPAVQCDSRRPPRSMASNVSHMLHIRWESNLHLHLFIFLLLQCEQLSQALDQSLQRSLHLQPR</sequence>
<proteinExistence type="predicted"/>
<accession>A0A9E7L3J6</accession>
<evidence type="ECO:0000313" key="3">
    <source>
        <dbReference type="EMBL" id="URE39246.1"/>
    </source>
</evidence>
<evidence type="ECO:0000256" key="1">
    <source>
        <dbReference type="SAM" id="MobiDB-lite"/>
    </source>
</evidence>
<reference evidence="3" key="1">
    <citation type="submission" date="2022-05" db="EMBL/GenBank/DDBJ databases">
        <title>The Musa troglodytarum L. genome provides insights into the mechanism of non-climacteric behaviour and enrichment of carotenoids.</title>
        <authorList>
            <person name="Wang J."/>
        </authorList>
    </citation>
    <scope>NUCLEOTIDE SEQUENCE</scope>
    <source>
        <tissue evidence="3">Leaf</tissue>
    </source>
</reference>
<feature type="region of interest" description="Disordered" evidence="1">
    <location>
        <begin position="122"/>
        <end position="150"/>
    </location>
</feature>
<organism evidence="3 4">
    <name type="scientific">Musa troglodytarum</name>
    <name type="common">fe'i banana</name>
    <dbReference type="NCBI Taxonomy" id="320322"/>
    <lineage>
        <taxon>Eukaryota</taxon>
        <taxon>Viridiplantae</taxon>
        <taxon>Streptophyta</taxon>
        <taxon>Embryophyta</taxon>
        <taxon>Tracheophyta</taxon>
        <taxon>Spermatophyta</taxon>
        <taxon>Magnoliopsida</taxon>
        <taxon>Liliopsida</taxon>
        <taxon>Zingiberales</taxon>
        <taxon>Musaceae</taxon>
        <taxon>Musa</taxon>
    </lineage>
</organism>
<feature type="signal peptide" evidence="2">
    <location>
        <begin position="1"/>
        <end position="20"/>
    </location>
</feature>
<feature type="compositionally biased region" description="Basic and acidic residues" evidence="1">
    <location>
        <begin position="122"/>
        <end position="131"/>
    </location>
</feature>
<dbReference type="AlphaFoldDB" id="A0A9E7L3J6"/>
<dbReference type="Proteomes" id="UP001055439">
    <property type="component" value="Chromosome 8"/>
</dbReference>
<feature type="chain" id="PRO_5039382353" evidence="2">
    <location>
        <begin position="21"/>
        <end position="198"/>
    </location>
</feature>